<reference evidence="3" key="1">
    <citation type="journal article" date="2015" name="PLoS Genet.">
        <title>The dynamic genome and transcriptome of the human fungal pathogen Blastomyces and close relative Emmonsia.</title>
        <authorList>
            <person name="Munoz J.F."/>
            <person name="Gauthier G.M."/>
            <person name="Desjardins C.A."/>
            <person name="Gallo J.E."/>
            <person name="Holder J."/>
            <person name="Sullivan T.D."/>
            <person name="Marty A.J."/>
            <person name="Carmen J.C."/>
            <person name="Chen Z."/>
            <person name="Ding L."/>
            <person name="Gujja S."/>
            <person name="Magrini V."/>
            <person name="Misas E."/>
            <person name="Mitreva M."/>
            <person name="Priest M."/>
            <person name="Saif S."/>
            <person name="Whiston E.A."/>
            <person name="Young S."/>
            <person name="Zeng Q."/>
            <person name="Goldman W.E."/>
            <person name="Mardis E.R."/>
            <person name="Taylor J.W."/>
            <person name="McEwen J.G."/>
            <person name="Clay O.K."/>
            <person name="Klein B.S."/>
            <person name="Cuomo C.A."/>
        </authorList>
    </citation>
    <scope>NUCLEOTIDE SEQUENCE [LARGE SCALE GENOMIC DNA]</scope>
    <source>
        <strain evidence="3">UAMH 139</strain>
    </source>
</reference>
<evidence type="ECO:0000256" key="1">
    <source>
        <dbReference type="SAM" id="MobiDB-lite"/>
    </source>
</evidence>
<proteinExistence type="predicted"/>
<dbReference type="AlphaFoldDB" id="A0A0H1B7L4"/>
<dbReference type="EMBL" id="LDEV01002919">
    <property type="protein sequence ID" value="KLJ07083.1"/>
    <property type="molecule type" value="Genomic_DNA"/>
</dbReference>
<protein>
    <submittedName>
        <fullName evidence="2">Uncharacterized protein</fullName>
    </submittedName>
</protein>
<feature type="compositionally biased region" description="Basic residues" evidence="1">
    <location>
        <begin position="9"/>
        <end position="22"/>
    </location>
</feature>
<sequence>MDQTNERRNSRRRRCAPARNSRRTPCAIPRNPLRSDGSQDGLPIARGHQSPRSLRCRLRRPPPRRRRQTAQQFQTGLPCSPQPAQ</sequence>
<comment type="caution">
    <text evidence="2">The sequence shown here is derived from an EMBL/GenBank/DDBJ whole genome shotgun (WGS) entry which is preliminary data.</text>
</comment>
<gene>
    <name evidence="2" type="ORF">EMPG_17430</name>
</gene>
<feature type="region of interest" description="Disordered" evidence="1">
    <location>
        <begin position="1"/>
        <end position="85"/>
    </location>
</feature>
<evidence type="ECO:0000313" key="3">
    <source>
        <dbReference type="Proteomes" id="UP000053573"/>
    </source>
</evidence>
<evidence type="ECO:0000313" key="2">
    <source>
        <dbReference type="EMBL" id="KLJ07083.1"/>
    </source>
</evidence>
<feature type="compositionally biased region" description="Polar residues" evidence="1">
    <location>
        <begin position="69"/>
        <end position="79"/>
    </location>
</feature>
<keyword evidence="3" id="KW-1185">Reference proteome</keyword>
<name>A0A0H1B7L4_9EURO</name>
<dbReference type="Proteomes" id="UP000053573">
    <property type="component" value="Unassembled WGS sequence"/>
</dbReference>
<organism evidence="2 3">
    <name type="scientific">Blastomyces silverae</name>
    <dbReference type="NCBI Taxonomy" id="2060906"/>
    <lineage>
        <taxon>Eukaryota</taxon>
        <taxon>Fungi</taxon>
        <taxon>Dikarya</taxon>
        <taxon>Ascomycota</taxon>
        <taxon>Pezizomycotina</taxon>
        <taxon>Eurotiomycetes</taxon>
        <taxon>Eurotiomycetidae</taxon>
        <taxon>Onygenales</taxon>
        <taxon>Ajellomycetaceae</taxon>
        <taxon>Blastomyces</taxon>
    </lineage>
</organism>
<feature type="compositionally biased region" description="Basic residues" evidence="1">
    <location>
        <begin position="54"/>
        <end position="68"/>
    </location>
</feature>
<accession>A0A0H1B7L4</accession>